<dbReference type="AlphaFoldDB" id="A0A5J5KAN2"/>
<evidence type="ECO:0000313" key="2">
    <source>
        <dbReference type="Proteomes" id="UP000327011"/>
    </source>
</evidence>
<comment type="caution">
    <text evidence="1">The sequence shown here is derived from an EMBL/GenBank/DDBJ whole genome shotgun (WGS) entry which is preliminary data.</text>
</comment>
<dbReference type="EMBL" id="VYTZ01000002">
    <property type="protein sequence ID" value="KAA9380678.1"/>
    <property type="molecule type" value="Genomic_DNA"/>
</dbReference>
<gene>
    <name evidence="1" type="ORF">F5972_06050</name>
</gene>
<evidence type="ECO:0000313" key="1">
    <source>
        <dbReference type="EMBL" id="KAA9380678.1"/>
    </source>
</evidence>
<dbReference type="Proteomes" id="UP000327011">
    <property type="component" value="Unassembled WGS sequence"/>
</dbReference>
<dbReference type="RefSeq" id="WP_150931904.1">
    <property type="nucleotide sequence ID" value="NZ_VYTZ01000002.1"/>
</dbReference>
<protein>
    <submittedName>
        <fullName evidence="1">Uncharacterized protein</fullName>
    </submittedName>
</protein>
<accession>A0A5J5KAN2</accession>
<name>A0A5J5KAN2_9ACTN</name>
<sequence length="67" mass="7224">MFPGPPWVLGRRAVDVLFAEMGRDGDDAAREGAVREGAVREGAVREGEVHRVPMPVRLRESVAAATP</sequence>
<keyword evidence="2" id="KW-1185">Reference proteome</keyword>
<reference evidence="1 2" key="1">
    <citation type="submission" date="2019-09" db="EMBL/GenBank/DDBJ databases">
        <title>Screening of Novel Bioactive Compounds from Soil-Associated.</title>
        <authorList>
            <person name="Gong X."/>
        </authorList>
    </citation>
    <scope>NUCLEOTIDE SEQUENCE [LARGE SCALE GENOMIC DNA]</scope>
    <source>
        <strain evidence="1 2">Gxj-6</strain>
    </source>
</reference>
<organism evidence="1 2">
    <name type="scientific">Microbispora cellulosiformans</name>
    <dbReference type="NCBI Taxonomy" id="2614688"/>
    <lineage>
        <taxon>Bacteria</taxon>
        <taxon>Bacillati</taxon>
        <taxon>Actinomycetota</taxon>
        <taxon>Actinomycetes</taxon>
        <taxon>Streptosporangiales</taxon>
        <taxon>Streptosporangiaceae</taxon>
        <taxon>Microbispora</taxon>
    </lineage>
</organism>
<proteinExistence type="predicted"/>